<keyword evidence="2" id="KW-1185">Reference proteome</keyword>
<dbReference type="Pfam" id="PF03140">
    <property type="entry name" value="DUF247"/>
    <property type="match status" value="1"/>
</dbReference>
<protein>
    <submittedName>
        <fullName evidence="1">Uncharacterized protein</fullName>
    </submittedName>
</protein>
<dbReference type="AlphaFoldDB" id="A0AAD5GW09"/>
<name>A0AAD5GW09_AMBAR</name>
<organism evidence="1 2">
    <name type="scientific">Ambrosia artemisiifolia</name>
    <name type="common">Common ragweed</name>
    <dbReference type="NCBI Taxonomy" id="4212"/>
    <lineage>
        <taxon>Eukaryota</taxon>
        <taxon>Viridiplantae</taxon>
        <taxon>Streptophyta</taxon>
        <taxon>Embryophyta</taxon>
        <taxon>Tracheophyta</taxon>
        <taxon>Spermatophyta</taxon>
        <taxon>Magnoliopsida</taxon>
        <taxon>eudicotyledons</taxon>
        <taxon>Gunneridae</taxon>
        <taxon>Pentapetalae</taxon>
        <taxon>asterids</taxon>
        <taxon>campanulids</taxon>
        <taxon>Asterales</taxon>
        <taxon>Asteraceae</taxon>
        <taxon>Asteroideae</taxon>
        <taxon>Heliantheae alliance</taxon>
        <taxon>Heliantheae</taxon>
        <taxon>Ambrosia</taxon>
    </lineage>
</organism>
<proteinExistence type="predicted"/>
<dbReference type="PANTHER" id="PTHR31549:SF129">
    <property type="entry name" value="DUF4220 DOMAIN-CONTAINING PROTEIN"/>
    <property type="match status" value="1"/>
</dbReference>
<comment type="caution">
    <text evidence="1">The sequence shown here is derived from an EMBL/GenBank/DDBJ whole genome shotgun (WGS) entry which is preliminary data.</text>
</comment>
<evidence type="ECO:0000313" key="1">
    <source>
        <dbReference type="EMBL" id="KAI7754316.1"/>
    </source>
</evidence>
<dbReference type="PANTHER" id="PTHR31549">
    <property type="entry name" value="PROTEIN, PUTATIVE (DUF247)-RELATED-RELATED"/>
    <property type="match status" value="1"/>
</dbReference>
<sequence>MSESENLRIEIDDNIPINNNDQVANEWYSCHIGNKVTKRYDLQRHIEKVPLLLLKGLVSSRLKFMLVSVLAWDECGAKRSNKSSNEGIKFLSHCCYGELKLVPRAVSLNTKAIYMNMIAYEMCAHNANDLRVSTYIRVMKSLVIQRDDAKELRKRNILVHCLGRDEDVVKMFDEIHAPLVNPNMFYQLRLEIEKHCKGSMLRRLGYMCKSWWAELITVYFSSPWKTVALLAAEKYKLITLEEFSLSCDKSMCVLYNKVFEVVEDARNCYIDGSTDSYNDEEFTQMMLRDACFVLLFIQGILFENNKLFMNNEYLGPLGCANIVRDIFLLENQIPFVVLAVLLELRYPTDKGEDALNRFFHYLNYGEVTYGEVMIRNEKVIKNRQPLHLLELYRSCFISLKVYNDFGPTSSSSRGMLTNDSKLDWNYVKRNQPLKSVTELKARGIFLKRMSDESSNEGIKFHSHCCYGELELVHRTVYWNTKAIYLNMIAYEMCAHNANDLRVSTYIRVMKSLVLQPEDVKELRNQNILLHCLASDEEVVKLFDEIYAPLSKHEFQPQHFPLGDS</sequence>
<dbReference type="Proteomes" id="UP001206925">
    <property type="component" value="Unassembled WGS sequence"/>
</dbReference>
<reference evidence="1" key="1">
    <citation type="submission" date="2022-06" db="EMBL/GenBank/DDBJ databases">
        <title>Uncovering the hologenomic basis of an extraordinary plant invasion.</title>
        <authorList>
            <person name="Bieker V.C."/>
            <person name="Martin M.D."/>
            <person name="Gilbert T."/>
            <person name="Hodgins K."/>
            <person name="Battlay P."/>
            <person name="Petersen B."/>
            <person name="Wilson J."/>
        </authorList>
    </citation>
    <scope>NUCLEOTIDE SEQUENCE</scope>
    <source>
        <strain evidence="1">AA19_3_7</strain>
        <tissue evidence="1">Leaf</tissue>
    </source>
</reference>
<dbReference type="EMBL" id="JAMZMK010003880">
    <property type="protein sequence ID" value="KAI7754316.1"/>
    <property type="molecule type" value="Genomic_DNA"/>
</dbReference>
<evidence type="ECO:0000313" key="2">
    <source>
        <dbReference type="Proteomes" id="UP001206925"/>
    </source>
</evidence>
<dbReference type="InterPro" id="IPR004158">
    <property type="entry name" value="DUF247_pln"/>
</dbReference>
<accession>A0AAD5GW09</accession>
<gene>
    <name evidence="1" type="ORF">M8C21_009058</name>
</gene>